<reference evidence="11 12" key="1">
    <citation type="journal article" date="2016" name="Nat. Commun.">
        <title>Thousands of microbial genomes shed light on interconnected biogeochemical processes in an aquifer system.</title>
        <authorList>
            <person name="Anantharaman K."/>
            <person name="Brown C.T."/>
            <person name="Hug L.A."/>
            <person name="Sharon I."/>
            <person name="Castelle C.J."/>
            <person name="Probst A.J."/>
            <person name="Thomas B.C."/>
            <person name="Singh A."/>
            <person name="Wilkins M.J."/>
            <person name="Karaoz U."/>
            <person name="Brodie E.L."/>
            <person name="Williams K.H."/>
            <person name="Hubbard S.S."/>
            <person name="Banfield J.F."/>
        </authorList>
    </citation>
    <scope>NUCLEOTIDE SEQUENCE [LARGE SCALE GENOMIC DNA]</scope>
</reference>
<dbReference type="InterPro" id="IPR005709">
    <property type="entry name" value="Ribosomal_uS4_bac-type"/>
</dbReference>
<dbReference type="SMART" id="SM01390">
    <property type="entry name" value="Ribosomal_S4"/>
    <property type="match status" value="1"/>
</dbReference>
<proteinExistence type="inferred from homology"/>
<comment type="function">
    <text evidence="7">One of the primary rRNA binding proteins, it binds directly to 16S rRNA where it nucleates assembly of the body of the 30S subunit.</text>
</comment>
<evidence type="ECO:0000256" key="8">
    <source>
        <dbReference type="RuleBase" id="RU003699"/>
    </source>
</evidence>
<dbReference type="NCBIfam" id="NF003717">
    <property type="entry name" value="PRK05327.1"/>
    <property type="match status" value="1"/>
</dbReference>
<evidence type="ECO:0000256" key="1">
    <source>
        <dbReference type="ARBA" id="ARBA00007465"/>
    </source>
</evidence>
<dbReference type="GO" id="GO:0003735">
    <property type="term" value="F:structural constituent of ribosome"/>
    <property type="evidence" value="ECO:0007669"/>
    <property type="project" value="InterPro"/>
</dbReference>
<dbReference type="SMART" id="SM00363">
    <property type="entry name" value="S4"/>
    <property type="match status" value="1"/>
</dbReference>
<evidence type="ECO:0000256" key="7">
    <source>
        <dbReference type="HAMAP-Rule" id="MF_01306"/>
    </source>
</evidence>
<dbReference type="NCBIfam" id="TIGR01017">
    <property type="entry name" value="rpsD_bact"/>
    <property type="match status" value="1"/>
</dbReference>
<keyword evidence="5 7" id="KW-0687">Ribonucleoprotein</keyword>
<evidence type="ECO:0000256" key="3">
    <source>
        <dbReference type="ARBA" id="ARBA00022884"/>
    </source>
</evidence>
<evidence type="ECO:0000256" key="5">
    <source>
        <dbReference type="ARBA" id="ARBA00023274"/>
    </source>
</evidence>
<evidence type="ECO:0000313" key="11">
    <source>
        <dbReference type="EMBL" id="OGZ33500.1"/>
    </source>
</evidence>
<dbReference type="InterPro" id="IPR002942">
    <property type="entry name" value="S4_RNA-bd"/>
</dbReference>
<keyword evidence="2 7" id="KW-0699">rRNA-binding</keyword>
<accession>A0A1G2F7A0</accession>
<name>A0A1G2F7A0_9BACT</name>
<dbReference type="InterPro" id="IPR022801">
    <property type="entry name" value="Ribosomal_uS4"/>
</dbReference>
<dbReference type="PROSITE" id="PS00632">
    <property type="entry name" value="RIBOSOMAL_S4"/>
    <property type="match status" value="1"/>
</dbReference>
<feature type="domain" description="RNA-binding S4" evidence="9">
    <location>
        <begin position="97"/>
        <end position="156"/>
    </location>
</feature>
<comment type="subunit">
    <text evidence="7">Part of the 30S ribosomal subunit. Contacts protein S5. The interaction surface between S4 and S5 is involved in control of translational fidelity.</text>
</comment>
<dbReference type="EMBL" id="MHMV01000043">
    <property type="protein sequence ID" value="OGZ33500.1"/>
    <property type="molecule type" value="Genomic_DNA"/>
</dbReference>
<evidence type="ECO:0000259" key="9">
    <source>
        <dbReference type="SMART" id="SM00363"/>
    </source>
</evidence>
<dbReference type="SUPFAM" id="SSF55174">
    <property type="entry name" value="Alpha-L RNA-binding motif"/>
    <property type="match status" value="1"/>
</dbReference>
<keyword evidence="4 7" id="KW-0689">Ribosomal protein</keyword>
<keyword evidence="3 7" id="KW-0694">RNA-binding</keyword>
<protein>
    <recommendedName>
        <fullName evidence="6 7">Small ribosomal subunit protein uS4</fullName>
    </recommendedName>
</protein>
<dbReference type="Proteomes" id="UP000177725">
    <property type="component" value="Unassembled WGS sequence"/>
</dbReference>
<dbReference type="AlphaFoldDB" id="A0A1G2F7A0"/>
<dbReference type="Pfam" id="PF01479">
    <property type="entry name" value="S4"/>
    <property type="match status" value="1"/>
</dbReference>
<evidence type="ECO:0000256" key="4">
    <source>
        <dbReference type="ARBA" id="ARBA00022980"/>
    </source>
</evidence>
<dbReference type="GO" id="GO:0006412">
    <property type="term" value="P:translation"/>
    <property type="evidence" value="ECO:0007669"/>
    <property type="project" value="UniProtKB-UniRule"/>
</dbReference>
<comment type="caution">
    <text evidence="11">The sequence shown here is derived from an EMBL/GenBank/DDBJ whole genome shotgun (WGS) entry which is preliminary data.</text>
</comment>
<evidence type="ECO:0000256" key="2">
    <source>
        <dbReference type="ARBA" id="ARBA00022730"/>
    </source>
</evidence>
<dbReference type="PROSITE" id="PS50889">
    <property type="entry name" value="S4"/>
    <property type="match status" value="1"/>
</dbReference>
<dbReference type="Pfam" id="PF00163">
    <property type="entry name" value="Ribosomal_S4"/>
    <property type="match status" value="1"/>
</dbReference>
<dbReference type="InterPro" id="IPR001912">
    <property type="entry name" value="Ribosomal_uS4_N"/>
</dbReference>
<dbReference type="CDD" id="cd00165">
    <property type="entry name" value="S4"/>
    <property type="match status" value="1"/>
</dbReference>
<gene>
    <name evidence="7" type="primary">rpsD</name>
    <name evidence="11" type="ORF">A2174_03285</name>
</gene>
<dbReference type="GO" id="GO:0015935">
    <property type="term" value="C:small ribosomal subunit"/>
    <property type="evidence" value="ECO:0007669"/>
    <property type="project" value="InterPro"/>
</dbReference>
<organism evidence="11 12">
    <name type="scientific">Candidatus Portnoybacteria bacterium RBG_13_41_18</name>
    <dbReference type="NCBI Taxonomy" id="1801991"/>
    <lineage>
        <taxon>Bacteria</taxon>
        <taxon>Candidatus Portnoyibacteriota</taxon>
    </lineage>
</organism>
<comment type="function">
    <text evidence="7">With S5 and S12 plays an important role in translational accuracy.</text>
</comment>
<dbReference type="InterPro" id="IPR018079">
    <property type="entry name" value="Ribosomal_uS4_CS"/>
</dbReference>
<dbReference type="Gene3D" id="1.10.1050.10">
    <property type="entry name" value="Ribosomal Protein S4 Delta 41, Chain A, domain 1"/>
    <property type="match status" value="1"/>
</dbReference>
<dbReference type="HAMAP" id="MF_01306_B">
    <property type="entry name" value="Ribosomal_uS4_B"/>
    <property type="match status" value="1"/>
</dbReference>
<evidence type="ECO:0000259" key="10">
    <source>
        <dbReference type="SMART" id="SM01390"/>
    </source>
</evidence>
<dbReference type="FunFam" id="3.10.290.10:FF:000001">
    <property type="entry name" value="30S ribosomal protein S4"/>
    <property type="match status" value="1"/>
</dbReference>
<comment type="similarity">
    <text evidence="1 7 8">Belongs to the universal ribosomal protein uS4 family.</text>
</comment>
<dbReference type="Gene3D" id="3.10.290.10">
    <property type="entry name" value="RNA-binding S4 domain"/>
    <property type="match status" value="1"/>
</dbReference>
<dbReference type="InterPro" id="IPR036986">
    <property type="entry name" value="S4_RNA-bd_sf"/>
</dbReference>
<dbReference type="PANTHER" id="PTHR11831">
    <property type="entry name" value="30S 40S RIBOSOMAL PROTEIN"/>
    <property type="match status" value="1"/>
</dbReference>
<feature type="domain" description="Small ribosomal subunit protein uS4 N-terminal" evidence="10">
    <location>
        <begin position="1"/>
        <end position="96"/>
    </location>
</feature>
<evidence type="ECO:0000313" key="12">
    <source>
        <dbReference type="Proteomes" id="UP000177725"/>
    </source>
</evidence>
<dbReference type="PANTHER" id="PTHR11831:SF4">
    <property type="entry name" value="SMALL RIBOSOMAL SUBUNIT PROTEIN US4M"/>
    <property type="match status" value="1"/>
</dbReference>
<dbReference type="GO" id="GO:0019843">
    <property type="term" value="F:rRNA binding"/>
    <property type="evidence" value="ECO:0007669"/>
    <property type="project" value="UniProtKB-UniRule"/>
</dbReference>
<sequence length="207" mass="23817">MMDPACKKCRRAGEKLFLKGERCFSPKCAFVKRPDPPGMHAKSRRRGGLSEFGKQLAEKQRLKRIYGVREAQFKKYIKESVAAKGDNREILLRKLEMRLDNIVFRLGWTKSRSASRQLISHGHVFIDNKRVNIPSYQVRKDQKISLTEKIKNSNLFKDFSDLIKKYEAPVWLTLDKDKLEGKILSQPAGTELGNLASAGLVIEFYSR</sequence>
<dbReference type="GO" id="GO:0042274">
    <property type="term" value="P:ribosomal small subunit biogenesis"/>
    <property type="evidence" value="ECO:0007669"/>
    <property type="project" value="TreeGrafter"/>
</dbReference>
<evidence type="ECO:0000256" key="6">
    <source>
        <dbReference type="ARBA" id="ARBA00035254"/>
    </source>
</evidence>